<comment type="cofactor">
    <cofactor evidence="8 10">
        <name>Mg(2+)</name>
        <dbReference type="ChEBI" id="CHEBI:18420"/>
    </cofactor>
    <cofactor evidence="8 10">
        <name>Mn(2+)</name>
        <dbReference type="ChEBI" id="CHEBI:29035"/>
    </cofactor>
    <text evidence="8 10">Probably binds two magnesium or manganese ions per subunit.</text>
</comment>
<evidence type="ECO:0000313" key="12">
    <source>
        <dbReference type="EMBL" id="CAD7223606.1"/>
    </source>
</evidence>
<evidence type="ECO:0000256" key="2">
    <source>
        <dbReference type="ARBA" id="ARBA00001936"/>
    </source>
</evidence>
<comment type="similarity">
    <text evidence="3 10">Belongs to the DNA repair enzymes AP/ExoA family.</text>
</comment>
<dbReference type="InterPro" id="IPR036691">
    <property type="entry name" value="Endo/exonu/phosph_ase_sf"/>
</dbReference>
<evidence type="ECO:0000259" key="11">
    <source>
        <dbReference type="Pfam" id="PF03372"/>
    </source>
</evidence>
<comment type="cofactor">
    <cofactor evidence="2">
        <name>Mn(2+)</name>
        <dbReference type="ChEBI" id="CHEBI:29035"/>
    </cofactor>
</comment>
<dbReference type="GO" id="GO:0003677">
    <property type="term" value="F:DNA binding"/>
    <property type="evidence" value="ECO:0007669"/>
    <property type="project" value="InterPro"/>
</dbReference>
<evidence type="ECO:0000256" key="1">
    <source>
        <dbReference type="ARBA" id="ARBA00000493"/>
    </source>
</evidence>
<dbReference type="GO" id="GO:0008081">
    <property type="term" value="F:phosphoric diester hydrolase activity"/>
    <property type="evidence" value="ECO:0007669"/>
    <property type="project" value="TreeGrafter"/>
</dbReference>
<keyword evidence="8" id="KW-0464">Manganese</keyword>
<dbReference type="GO" id="GO:0008311">
    <property type="term" value="F:double-stranded DNA 3'-5' DNA exonuclease activity"/>
    <property type="evidence" value="ECO:0007669"/>
    <property type="project" value="UniProtKB-EC"/>
</dbReference>
<dbReference type="AlphaFoldDB" id="A0A7R8W796"/>
<dbReference type="PANTHER" id="PTHR22748">
    <property type="entry name" value="AP ENDONUCLEASE"/>
    <property type="match status" value="1"/>
</dbReference>
<keyword evidence="6" id="KW-0378">Hydrolase</keyword>
<feature type="domain" description="Endonuclease/exonuclease/phosphatase" evidence="11">
    <location>
        <begin position="59"/>
        <end position="263"/>
    </location>
</feature>
<dbReference type="EMBL" id="OB660229">
    <property type="protein sequence ID" value="CAD7223606.1"/>
    <property type="molecule type" value="Genomic_DNA"/>
</dbReference>
<protein>
    <recommendedName>
        <fullName evidence="4">exodeoxyribonuclease III</fullName>
        <ecNumber evidence="4">3.1.11.2</ecNumber>
    </recommendedName>
</protein>
<feature type="binding site" evidence="8">
    <location>
        <position position="283"/>
    </location>
    <ligand>
        <name>Mg(2+)</name>
        <dbReference type="ChEBI" id="CHEBI:18420"/>
        <label>1</label>
    </ligand>
</feature>
<reference evidence="12" key="1">
    <citation type="submission" date="2020-11" db="EMBL/GenBank/DDBJ databases">
        <authorList>
            <person name="Tran Van P."/>
        </authorList>
    </citation>
    <scope>NUCLEOTIDE SEQUENCE</scope>
</reference>
<dbReference type="SUPFAM" id="SSF56219">
    <property type="entry name" value="DNase I-like"/>
    <property type="match status" value="1"/>
</dbReference>
<evidence type="ECO:0000256" key="7">
    <source>
        <dbReference type="ARBA" id="ARBA00022842"/>
    </source>
</evidence>
<keyword evidence="5 8" id="KW-0479">Metal-binding</keyword>
<dbReference type="InterPro" id="IPR004808">
    <property type="entry name" value="AP_endonuc_1"/>
</dbReference>
<keyword evidence="7 8" id="KW-0460">Magnesium</keyword>
<dbReference type="CDD" id="cd09087">
    <property type="entry name" value="Ape1-like_AP-endo"/>
    <property type="match status" value="1"/>
</dbReference>
<evidence type="ECO:0000256" key="4">
    <source>
        <dbReference type="ARBA" id="ARBA00012115"/>
    </source>
</evidence>
<dbReference type="PROSITE" id="PS00728">
    <property type="entry name" value="AP_NUCLEASE_F1_3"/>
    <property type="match status" value="1"/>
</dbReference>
<dbReference type="GO" id="GO:0046872">
    <property type="term" value="F:metal ion binding"/>
    <property type="evidence" value="ECO:0007669"/>
    <property type="project" value="UniProtKB-KW"/>
</dbReference>
<evidence type="ECO:0000256" key="10">
    <source>
        <dbReference type="RuleBase" id="RU362131"/>
    </source>
</evidence>
<accession>A0A7R8W796</accession>
<feature type="binding site" evidence="8">
    <location>
        <position position="186"/>
    </location>
    <ligand>
        <name>Mg(2+)</name>
        <dbReference type="ChEBI" id="CHEBI:18420"/>
        <label>1</label>
    </ligand>
</feature>
<feature type="site" description="Important for catalytic activity" evidence="9">
    <location>
        <position position="283"/>
    </location>
</feature>
<dbReference type="GO" id="GO:0006284">
    <property type="term" value="P:base-excision repair"/>
    <property type="evidence" value="ECO:0007669"/>
    <property type="project" value="TreeGrafter"/>
</dbReference>
<feature type="site" description="Transition state stabilizer" evidence="9">
    <location>
        <position position="186"/>
    </location>
</feature>
<gene>
    <name evidence="12" type="ORF">CTOB1V02_LOCUS1586</name>
</gene>
<dbReference type="PANTHER" id="PTHR22748:SF6">
    <property type="entry name" value="DNA-(APURINIC OR APYRIMIDINIC SITE) ENDONUCLEASE"/>
    <property type="match status" value="1"/>
</dbReference>
<evidence type="ECO:0000256" key="3">
    <source>
        <dbReference type="ARBA" id="ARBA00007092"/>
    </source>
</evidence>
<dbReference type="EC" id="3.1.11.2" evidence="4"/>
<organism evidence="12">
    <name type="scientific">Cyprideis torosa</name>
    <dbReference type="NCBI Taxonomy" id="163714"/>
    <lineage>
        <taxon>Eukaryota</taxon>
        <taxon>Metazoa</taxon>
        <taxon>Ecdysozoa</taxon>
        <taxon>Arthropoda</taxon>
        <taxon>Crustacea</taxon>
        <taxon>Oligostraca</taxon>
        <taxon>Ostracoda</taxon>
        <taxon>Podocopa</taxon>
        <taxon>Podocopida</taxon>
        <taxon>Cytherocopina</taxon>
        <taxon>Cytheroidea</taxon>
        <taxon>Cytherideidae</taxon>
        <taxon>Cyprideis</taxon>
    </lineage>
</organism>
<evidence type="ECO:0000256" key="9">
    <source>
        <dbReference type="PIRSR" id="PIRSR604808-3"/>
    </source>
</evidence>
<feature type="site" description="Important for catalytic activity" evidence="9">
    <location>
        <position position="257"/>
    </location>
</feature>
<dbReference type="NCBIfam" id="TIGR00633">
    <property type="entry name" value="xth"/>
    <property type="match status" value="1"/>
</dbReference>
<sequence>MSSSSSEPAKKKRRAEDGRVLVLPAKPSSLAVPWGRRLTILSWKLSGIRSWWEKADRSYLLEADIACFQDTRCPEEDLPKDLRYFLSHHGYQHIFYADYRRSRKGYGVAIFSKITPVGVDYLNSYRWSAGQVIAVEFDYFILINILVPNAGTGLKDMKERLHFDENFRRYVRPLKHRKLVLCGGFNVAHEEIDIARPGPNQRKAGFTPRERENFGKLLEEASLTDAFRYLYPNLIQYTYWTKRRPTARAKNVGWRLDYFLISNVMRRGLQDVEMDESEETTTHCPMVMIIDL</sequence>
<dbReference type="InterPro" id="IPR005135">
    <property type="entry name" value="Endo/exonuclease/phosphatase"/>
</dbReference>
<evidence type="ECO:0000256" key="8">
    <source>
        <dbReference type="PIRSR" id="PIRSR604808-2"/>
    </source>
</evidence>
<evidence type="ECO:0000256" key="6">
    <source>
        <dbReference type="ARBA" id="ARBA00022801"/>
    </source>
</evidence>
<dbReference type="OrthoDB" id="498125at2759"/>
<comment type="catalytic activity">
    <reaction evidence="1">
        <text>Exonucleolytic cleavage in the 3'- to 5'-direction to yield nucleoside 5'-phosphates.</text>
        <dbReference type="EC" id="3.1.11.2"/>
    </reaction>
</comment>
<dbReference type="GO" id="GO:0003906">
    <property type="term" value="F:DNA-(apurinic or apyrimidinic site) endonuclease activity"/>
    <property type="evidence" value="ECO:0007669"/>
    <property type="project" value="TreeGrafter"/>
</dbReference>
<evidence type="ECO:0000256" key="5">
    <source>
        <dbReference type="ARBA" id="ARBA00022723"/>
    </source>
</evidence>
<keyword evidence="10" id="KW-0227">DNA damage</keyword>
<dbReference type="Pfam" id="PF03372">
    <property type="entry name" value="Exo_endo_phos"/>
    <property type="match status" value="1"/>
</dbReference>
<name>A0A7R8W796_9CRUS</name>
<dbReference type="InterPro" id="IPR020848">
    <property type="entry name" value="AP_endonuclease_F1_CS"/>
</dbReference>
<proteinExistence type="inferred from homology"/>
<dbReference type="PROSITE" id="PS51435">
    <property type="entry name" value="AP_NUCLEASE_F1_4"/>
    <property type="match status" value="1"/>
</dbReference>
<keyword evidence="10" id="KW-0234">DNA repair</keyword>
<dbReference type="Gene3D" id="3.60.10.10">
    <property type="entry name" value="Endonuclease/exonuclease/phosphatase"/>
    <property type="match status" value="1"/>
</dbReference>